<dbReference type="AlphaFoldDB" id="A0A318SR42"/>
<dbReference type="OrthoDB" id="5998831at2"/>
<keyword evidence="3" id="KW-1185">Reference proteome</keyword>
<dbReference type="RefSeq" id="WP_110466331.1">
    <property type="nucleotide sequence ID" value="NZ_JAMOFZ010000019.1"/>
</dbReference>
<dbReference type="EMBL" id="QJTC01000020">
    <property type="protein sequence ID" value="PYE75050.1"/>
    <property type="molecule type" value="Genomic_DNA"/>
</dbReference>
<reference evidence="2 3" key="1">
    <citation type="submission" date="2018-06" db="EMBL/GenBank/DDBJ databases">
        <title>Genomic Encyclopedia of Type Strains, Phase III (KMG-III): the genomes of soil and plant-associated and newly described type strains.</title>
        <authorList>
            <person name="Whitman W."/>
        </authorList>
    </citation>
    <scope>NUCLEOTIDE SEQUENCE [LARGE SCALE GENOMIC DNA]</scope>
    <source>
        <strain evidence="2 3">CECT 7646</strain>
    </source>
</reference>
<feature type="compositionally biased region" description="Acidic residues" evidence="1">
    <location>
        <begin position="256"/>
        <end position="266"/>
    </location>
</feature>
<dbReference type="Pfam" id="PF09849">
    <property type="entry name" value="DUF2076"/>
    <property type="match status" value="1"/>
</dbReference>
<organism evidence="2 3">
    <name type="scientific">Xylophilus ampelinus</name>
    <dbReference type="NCBI Taxonomy" id="54067"/>
    <lineage>
        <taxon>Bacteria</taxon>
        <taxon>Pseudomonadati</taxon>
        <taxon>Pseudomonadota</taxon>
        <taxon>Betaproteobacteria</taxon>
        <taxon>Burkholderiales</taxon>
        <taxon>Xylophilus</taxon>
    </lineage>
</organism>
<feature type="region of interest" description="Disordered" evidence="1">
    <location>
        <begin position="190"/>
        <end position="266"/>
    </location>
</feature>
<name>A0A318SR42_9BURK</name>
<protein>
    <recommendedName>
        <fullName evidence="4">DUF2076 family protein</fullName>
    </recommendedName>
</protein>
<sequence>MTPQEHRMLDDFLDRLARVGSVAKDPAADALIRERLAVQPDAPYLLVQRALLLQQALDDAQRQIAQLKQATAPAEGSFLSPAPTPEPGFGRAPSQTYMPPPASFPPAAAVQSPSAPAGGWRERLFGAPPSAGQPPMAPMQAAPAGGGSGFLGQAAATAAGVAGGMFLFNGLQHWGEHAGGAAKHLVDESSLAPSTAGGHDDPANHRIGDALGPRDDALAGSGSASPFLSDNGNDADASRQTVADDGGGSWLVDDGGFADDDGDNFI</sequence>
<comment type="caution">
    <text evidence="2">The sequence shown here is derived from an EMBL/GenBank/DDBJ whole genome shotgun (WGS) entry which is preliminary data.</text>
</comment>
<proteinExistence type="predicted"/>
<accession>A0A318SR42</accession>
<dbReference type="Proteomes" id="UP000247540">
    <property type="component" value="Unassembled WGS sequence"/>
</dbReference>
<feature type="compositionally biased region" description="Polar residues" evidence="1">
    <location>
        <begin position="222"/>
        <end position="232"/>
    </location>
</feature>
<evidence type="ECO:0000313" key="3">
    <source>
        <dbReference type="Proteomes" id="UP000247540"/>
    </source>
</evidence>
<evidence type="ECO:0000313" key="2">
    <source>
        <dbReference type="EMBL" id="PYE75050.1"/>
    </source>
</evidence>
<feature type="compositionally biased region" description="Basic and acidic residues" evidence="1">
    <location>
        <begin position="198"/>
        <end position="217"/>
    </location>
</feature>
<gene>
    <name evidence="2" type="ORF">DFQ15_1203</name>
</gene>
<evidence type="ECO:0008006" key="4">
    <source>
        <dbReference type="Google" id="ProtNLM"/>
    </source>
</evidence>
<evidence type="ECO:0000256" key="1">
    <source>
        <dbReference type="SAM" id="MobiDB-lite"/>
    </source>
</evidence>
<dbReference type="InterPro" id="IPR018648">
    <property type="entry name" value="DUF2076"/>
</dbReference>